<reference evidence="2 3" key="1">
    <citation type="submission" date="2016-10" db="EMBL/GenBank/DDBJ databases">
        <authorList>
            <person name="de Groot N.N."/>
        </authorList>
    </citation>
    <scope>NUCLEOTIDE SEQUENCE [LARGE SCALE GENOMIC DNA]</scope>
    <source>
        <strain evidence="2 3">CPCC 201354</strain>
    </source>
</reference>
<proteinExistence type="predicted"/>
<dbReference type="Proteomes" id="UP000198923">
    <property type="component" value="Unassembled WGS sequence"/>
</dbReference>
<sequence length="318" mass="33104">MFSPRRRGWSDLGASAGQHARVLPAQAGVVRRSSSASSGVGSSPRAGGGGPAPTVKLRVTSAFSPRRRGWSEPGVRAAYDQMVLPAQAGVVRMTAMAGPGGWRSPRAGGGGPPRRSPAPRQHLFSPRRRGWSDFADVLDFLHVVLPAQAGVVRPSLHPRRPSPRSPRAGGGGPTLPTSWIFCTSFSPRRRGWSVPHYTHVAPALVLPAQAGVVRPSLHPRRPSPRSPRAGGGGPFDVPPGGAGASFSPRRRGWSALALRLAELVVVLPAQAGVVRPGKAAIAARLGSPRAGGGGPANGIVSALGEMFLCVPVRLRRLI</sequence>
<evidence type="ECO:0000256" key="1">
    <source>
        <dbReference type="SAM" id="MobiDB-lite"/>
    </source>
</evidence>
<name>A0A1G7ZNC4_9ACTN</name>
<organism evidence="2 3">
    <name type="scientific">Sinosporangium album</name>
    <dbReference type="NCBI Taxonomy" id="504805"/>
    <lineage>
        <taxon>Bacteria</taxon>
        <taxon>Bacillati</taxon>
        <taxon>Actinomycetota</taxon>
        <taxon>Actinomycetes</taxon>
        <taxon>Streptosporangiales</taxon>
        <taxon>Streptosporangiaceae</taxon>
        <taxon>Sinosporangium</taxon>
    </lineage>
</organism>
<dbReference type="EMBL" id="FNCN01000011">
    <property type="protein sequence ID" value="SDH09600.1"/>
    <property type="molecule type" value="Genomic_DNA"/>
</dbReference>
<feature type="region of interest" description="Disordered" evidence="1">
    <location>
        <begin position="153"/>
        <end position="174"/>
    </location>
</feature>
<dbReference type="AlphaFoldDB" id="A0A1G7ZNC4"/>
<evidence type="ECO:0000313" key="3">
    <source>
        <dbReference type="Proteomes" id="UP000198923"/>
    </source>
</evidence>
<evidence type="ECO:0000313" key="2">
    <source>
        <dbReference type="EMBL" id="SDH09600.1"/>
    </source>
</evidence>
<keyword evidence="3" id="KW-1185">Reference proteome</keyword>
<accession>A0A1G7ZNC4</accession>
<feature type="region of interest" description="Disordered" evidence="1">
    <location>
        <begin position="99"/>
        <end position="125"/>
    </location>
</feature>
<dbReference type="STRING" id="504805.SAMN05421505_111110"/>
<feature type="region of interest" description="Disordered" evidence="1">
    <location>
        <begin position="1"/>
        <end position="54"/>
    </location>
</feature>
<feature type="compositionally biased region" description="Low complexity" evidence="1">
    <location>
        <begin position="28"/>
        <end position="45"/>
    </location>
</feature>
<gene>
    <name evidence="2" type="ORF">SAMN05421505_111110</name>
</gene>
<protein>
    <submittedName>
        <fullName evidence="2">Uncharacterized protein</fullName>
    </submittedName>
</protein>
<feature type="region of interest" description="Disordered" evidence="1">
    <location>
        <begin position="214"/>
        <end position="246"/>
    </location>
</feature>
<dbReference type="AntiFam" id="ANF00057">
    <property type="entry name" value="Translation of E. coli type CRISPR repeat"/>
</dbReference>